<reference evidence="2" key="1">
    <citation type="submission" date="2015-06" db="EMBL/GenBank/DDBJ databases">
        <title>Expansion of signal transduction pathways in fungi by whole-genome duplication.</title>
        <authorList>
            <consortium name="DOE Joint Genome Institute"/>
            <person name="Corrochano L.M."/>
            <person name="Kuo A."/>
            <person name="Marcet-Houben M."/>
            <person name="Polaino S."/>
            <person name="Salamov A."/>
            <person name="Villalobos J.M."/>
            <person name="Alvarez M.I."/>
            <person name="Avalos J."/>
            <person name="Benito E.P."/>
            <person name="Benoit I."/>
            <person name="Burger G."/>
            <person name="Camino L.P."/>
            <person name="Canovas D."/>
            <person name="Cerda-Olmedo E."/>
            <person name="Cheng J.-F."/>
            <person name="Dominguez A."/>
            <person name="Elias M."/>
            <person name="Eslava A.P."/>
            <person name="Glaser F."/>
            <person name="Grimwood J."/>
            <person name="Gutierrez G."/>
            <person name="Heitman J."/>
            <person name="Henrissat B."/>
            <person name="Iturriaga E.A."/>
            <person name="Lang B.F."/>
            <person name="Lavin J.L."/>
            <person name="Lee S."/>
            <person name="Li W."/>
            <person name="Lindquist E."/>
            <person name="Lopez-Garcia S."/>
            <person name="Luque E.M."/>
            <person name="Marcos A.T."/>
            <person name="Martin J."/>
            <person name="McCluskey K."/>
            <person name="Medina H.R."/>
            <person name="Miralles-Duran A."/>
            <person name="Miyazaki A."/>
            <person name="Munoz-Torres E."/>
            <person name="Oguiza J.A."/>
            <person name="Ohm R."/>
            <person name="Olmedo M."/>
            <person name="Orejas M."/>
            <person name="Ortiz-Castellanos L."/>
            <person name="Pisabarro A.G."/>
            <person name="Rodriguez-Romero J."/>
            <person name="Ruiz-Herrera J."/>
            <person name="Ruiz-Vazquez R."/>
            <person name="Sanz C."/>
            <person name="Schackwitz W."/>
            <person name="Schmutz J."/>
            <person name="Shahriari M."/>
            <person name="Shelest E."/>
            <person name="Silva-Franco F."/>
            <person name="Soanes D."/>
            <person name="Syed K."/>
            <person name="Tagua V.G."/>
            <person name="Talbot N.J."/>
            <person name="Thon M."/>
            <person name="De vries R.P."/>
            <person name="Wiebenga A."/>
            <person name="Yadav J.S."/>
            <person name="Braun E.L."/>
            <person name="Baker S."/>
            <person name="Garre V."/>
            <person name="Horwitz B."/>
            <person name="Torres-Martinez S."/>
            <person name="Idnurm A."/>
            <person name="Herrera-Estrella A."/>
            <person name="Gabaldon T."/>
            <person name="Grigoriev I.V."/>
        </authorList>
    </citation>
    <scope>NUCLEOTIDE SEQUENCE [LARGE SCALE GENOMIC DNA]</scope>
    <source>
        <strain evidence="2">NRRL 1555(-)</strain>
    </source>
</reference>
<dbReference type="RefSeq" id="XP_018298591.1">
    <property type="nucleotide sequence ID" value="XM_018434355.1"/>
</dbReference>
<evidence type="ECO:0000313" key="2">
    <source>
        <dbReference type="Proteomes" id="UP000077315"/>
    </source>
</evidence>
<dbReference type="VEuPathDB" id="FungiDB:PHYBLDRAFT_161194"/>
<name>A0A167R0D1_PHYB8</name>
<dbReference type="InParanoid" id="A0A167R0D1"/>
<dbReference type="EMBL" id="KV440971">
    <property type="protein sequence ID" value="OAD80551.1"/>
    <property type="molecule type" value="Genomic_DNA"/>
</dbReference>
<dbReference type="Proteomes" id="UP000077315">
    <property type="component" value="Unassembled WGS sequence"/>
</dbReference>
<protein>
    <submittedName>
        <fullName evidence="1">Uncharacterized protein</fullName>
    </submittedName>
</protein>
<proteinExistence type="predicted"/>
<dbReference type="GeneID" id="28995261"/>
<keyword evidence="2" id="KW-1185">Reference proteome</keyword>
<dbReference type="OrthoDB" id="2290043at2759"/>
<dbReference type="AlphaFoldDB" id="A0A167R0D1"/>
<evidence type="ECO:0000313" key="1">
    <source>
        <dbReference type="EMBL" id="OAD80551.1"/>
    </source>
</evidence>
<gene>
    <name evidence="1" type="ORF">PHYBLDRAFT_161194</name>
</gene>
<accession>A0A167R0D1</accession>
<sequence length="354" mass="39889">MDNHHSLASCPLRSMAWLTIKDEIVLSSSKEWIQMVGTDPTGKQLSMVWEAGDRFAAEPAFHVRTLYGAISLLVCPHPHTHNHNHNNNHKHKHNHKHTYTHPHNHAGTTTLVCMDVSTLDNLLAQNQSIPLVVRLTNYGTIDSCLYRHPLESNKLTSTTITKMTTRSKRKRKRMIMVMIGTPIMRLVHTDDAARLCAGLKQASSGYTTTLDLLYPDTTTDSYQTKTQTQTQNQIENYEQQQTFEITASMCSGDLLCSLSTPRPIDENSSASTLMASLALLGHFFEVPLVSPVKGIIQRSRERVLRIPEAVIVTLQHMKSRPLIRQLWECMVWAGLIDHILLDTLVEGRPSSTLQ</sequence>
<organism evidence="1 2">
    <name type="scientific">Phycomyces blakesleeanus (strain ATCC 8743b / DSM 1359 / FGSC 10004 / NBRC 33097 / NRRL 1555)</name>
    <dbReference type="NCBI Taxonomy" id="763407"/>
    <lineage>
        <taxon>Eukaryota</taxon>
        <taxon>Fungi</taxon>
        <taxon>Fungi incertae sedis</taxon>
        <taxon>Mucoromycota</taxon>
        <taxon>Mucoromycotina</taxon>
        <taxon>Mucoromycetes</taxon>
        <taxon>Mucorales</taxon>
        <taxon>Phycomycetaceae</taxon>
        <taxon>Phycomyces</taxon>
    </lineage>
</organism>